<dbReference type="Gene3D" id="3.10.50.40">
    <property type="match status" value="1"/>
</dbReference>
<dbReference type="InterPro" id="IPR046357">
    <property type="entry name" value="PPIase_dom_sf"/>
</dbReference>
<feature type="domain" description="PpiC" evidence="12">
    <location>
        <begin position="177"/>
        <end position="275"/>
    </location>
</feature>
<dbReference type="Pfam" id="PF00639">
    <property type="entry name" value="Rotamase"/>
    <property type="match status" value="1"/>
</dbReference>
<organism evidence="13 14">
    <name type="scientific">Aerophototrophica crusticola</name>
    <dbReference type="NCBI Taxonomy" id="1709002"/>
    <lineage>
        <taxon>Bacteria</taxon>
        <taxon>Pseudomonadati</taxon>
        <taxon>Pseudomonadota</taxon>
        <taxon>Alphaproteobacteria</taxon>
        <taxon>Rhodospirillales</taxon>
        <taxon>Rhodospirillaceae</taxon>
        <taxon>Aerophototrophica</taxon>
    </lineage>
</organism>
<dbReference type="PANTHER" id="PTHR47637:SF1">
    <property type="entry name" value="CHAPERONE SURA"/>
    <property type="match status" value="1"/>
</dbReference>
<dbReference type="GO" id="GO:0003755">
    <property type="term" value="F:peptidyl-prolyl cis-trans isomerase activity"/>
    <property type="evidence" value="ECO:0007669"/>
    <property type="project" value="UniProtKB-KW"/>
</dbReference>
<evidence type="ECO:0000256" key="7">
    <source>
        <dbReference type="ARBA" id="ARBA00030642"/>
    </source>
</evidence>
<keyword evidence="14" id="KW-1185">Reference proteome</keyword>
<keyword evidence="10" id="KW-0175">Coiled coil</keyword>
<protein>
    <recommendedName>
        <fullName evidence="1">Parvulin-like PPIase</fullName>
    </recommendedName>
    <alternativeName>
        <fullName evidence="7">Peptidyl-prolyl cis-trans isomerase plp</fullName>
    </alternativeName>
    <alternativeName>
        <fullName evidence="8">Rotamase plp</fullName>
    </alternativeName>
</protein>
<dbReference type="EMBL" id="CP051775">
    <property type="protein sequence ID" value="QJE72429.1"/>
    <property type="molecule type" value="Genomic_DNA"/>
</dbReference>
<accession>A0A858R4N9</accession>
<dbReference type="InterPro" id="IPR000297">
    <property type="entry name" value="PPIase_PpiC"/>
</dbReference>
<feature type="chain" id="PRO_5032517459" description="Parvulin-like PPIase" evidence="11">
    <location>
        <begin position="20"/>
        <end position="424"/>
    </location>
</feature>
<evidence type="ECO:0000256" key="11">
    <source>
        <dbReference type="SAM" id="SignalP"/>
    </source>
</evidence>
<dbReference type="AlphaFoldDB" id="A0A858R4N9"/>
<evidence type="ECO:0000259" key="12">
    <source>
        <dbReference type="PROSITE" id="PS50198"/>
    </source>
</evidence>
<evidence type="ECO:0000256" key="1">
    <source>
        <dbReference type="ARBA" id="ARBA00018370"/>
    </source>
</evidence>
<dbReference type="PANTHER" id="PTHR47637">
    <property type="entry name" value="CHAPERONE SURA"/>
    <property type="match status" value="1"/>
</dbReference>
<feature type="signal peptide" evidence="11">
    <location>
        <begin position="1"/>
        <end position="19"/>
    </location>
</feature>
<name>A0A858R4N9_9PROT</name>
<proteinExistence type="predicted"/>
<keyword evidence="4 9" id="KW-0697">Rotamase</keyword>
<dbReference type="PROSITE" id="PS50198">
    <property type="entry name" value="PPIC_PPIASE_2"/>
    <property type="match status" value="1"/>
</dbReference>
<dbReference type="Proteomes" id="UP000501891">
    <property type="component" value="Chromosome"/>
</dbReference>
<evidence type="ECO:0000256" key="9">
    <source>
        <dbReference type="PROSITE-ProRule" id="PRU00278"/>
    </source>
</evidence>
<evidence type="ECO:0000256" key="3">
    <source>
        <dbReference type="ARBA" id="ARBA00022764"/>
    </source>
</evidence>
<evidence type="ECO:0000256" key="2">
    <source>
        <dbReference type="ARBA" id="ARBA00022729"/>
    </source>
</evidence>
<dbReference type="Gene3D" id="1.10.4030.10">
    <property type="entry name" value="Porin chaperone SurA, peptide-binding domain"/>
    <property type="match status" value="1"/>
</dbReference>
<dbReference type="Pfam" id="PF09312">
    <property type="entry name" value="SurA_N"/>
    <property type="match status" value="1"/>
</dbReference>
<keyword evidence="3" id="KW-0574">Periplasm</keyword>
<keyword evidence="5" id="KW-0143">Chaperone</keyword>
<evidence type="ECO:0000256" key="10">
    <source>
        <dbReference type="SAM" id="Coils"/>
    </source>
</evidence>
<evidence type="ECO:0000313" key="14">
    <source>
        <dbReference type="Proteomes" id="UP000501891"/>
    </source>
</evidence>
<keyword evidence="2 11" id="KW-0732">Signal</keyword>
<reference evidence="13" key="1">
    <citation type="submission" date="2020-04" db="EMBL/GenBank/DDBJ databases">
        <title>A desert anoxygenic phototrophic bacterium fixes CO2 using RubisCO under aerobic conditions.</title>
        <authorList>
            <person name="Tang K."/>
        </authorList>
    </citation>
    <scope>NUCLEOTIDE SEQUENCE [LARGE SCALE GENOMIC DNA]</scope>
    <source>
        <strain evidence="13">MIMtkB3</strain>
    </source>
</reference>
<dbReference type="InterPro" id="IPR027304">
    <property type="entry name" value="Trigger_fact/SurA_dom_sf"/>
</dbReference>
<dbReference type="KEGG" id="acru:HHL28_04345"/>
<dbReference type="InterPro" id="IPR015391">
    <property type="entry name" value="SurA_N"/>
</dbReference>
<feature type="coiled-coil region" evidence="10">
    <location>
        <begin position="86"/>
        <end position="120"/>
    </location>
</feature>
<dbReference type="SUPFAM" id="SSF54534">
    <property type="entry name" value="FKBP-like"/>
    <property type="match status" value="2"/>
</dbReference>
<keyword evidence="6 9" id="KW-0413">Isomerase</keyword>
<gene>
    <name evidence="13" type="ORF">HHL28_04345</name>
</gene>
<evidence type="ECO:0000256" key="4">
    <source>
        <dbReference type="ARBA" id="ARBA00023110"/>
    </source>
</evidence>
<evidence type="ECO:0000256" key="5">
    <source>
        <dbReference type="ARBA" id="ARBA00023186"/>
    </source>
</evidence>
<dbReference type="SUPFAM" id="SSF109998">
    <property type="entry name" value="Triger factor/SurA peptide-binding domain-like"/>
    <property type="match status" value="1"/>
</dbReference>
<evidence type="ECO:0000313" key="13">
    <source>
        <dbReference type="EMBL" id="QJE72429.1"/>
    </source>
</evidence>
<sequence>MKRLLRSTLFGLTAAFSIAALPVAVPVASAQEAGRIAAIVNEEAITMSDVMGRLQLAVASSGLPDNVETRQRLLPQVLRLLIDETLQVQEARKRNIQVTADELDQEMADLAQRNRMSLDQFKQALAQAGIPFNTMRQQTIAHVAWGKLVQRMIRPSVQVSDDEVNGYIERLKANAGKPEYLVSEIFLSVDKANDERQVAQLAEQLVDRIGQGAPFAAVAQQFSQSSGAAAGGDLSWIQQGQLEENLDRALQQLRPGQFSRPIRGASGYHILWLREQRTVAAGDPNNIQVSIRQFILPAAEGQDPTPQFNQAKQVVQEAASCPALEQASQRIQGAQLFNLPLTRMGDIPEQLRGLIAPLGVGTPTQPLVTDRGVMILMVCDRVVPEGSTPPVDQVRNALFLERLDNQQRRYLRDLRRDADIQTRL</sequence>
<evidence type="ECO:0000256" key="8">
    <source>
        <dbReference type="ARBA" id="ARBA00031484"/>
    </source>
</evidence>
<evidence type="ECO:0000256" key="6">
    <source>
        <dbReference type="ARBA" id="ARBA00023235"/>
    </source>
</evidence>
<dbReference type="InterPro" id="IPR050280">
    <property type="entry name" value="OMP_Chaperone_SurA"/>
</dbReference>